<dbReference type="AlphaFoldDB" id="A0A6H1ZWP3"/>
<reference evidence="1" key="1">
    <citation type="submission" date="2020-03" db="EMBL/GenBank/DDBJ databases">
        <title>The deep terrestrial virosphere.</title>
        <authorList>
            <person name="Holmfeldt K."/>
            <person name="Nilsson E."/>
            <person name="Simone D."/>
            <person name="Lopez-Fernandez M."/>
            <person name="Wu X."/>
            <person name="de Brujin I."/>
            <person name="Lundin D."/>
            <person name="Andersson A."/>
            <person name="Bertilsson S."/>
            <person name="Dopson M."/>
        </authorList>
    </citation>
    <scope>NUCLEOTIDE SEQUENCE</scope>
    <source>
        <strain evidence="1">TM448A02410</strain>
    </source>
</reference>
<dbReference type="EMBL" id="MT144303">
    <property type="protein sequence ID" value="QJA51984.1"/>
    <property type="molecule type" value="Genomic_DNA"/>
</dbReference>
<sequence length="68" mass="7778">MGKLGKTAINVSDNVRFLINEVEGKEGLRVKRALTHEEFIMFLTYLYKRVAGDTMALDAAWEKVNYPD</sequence>
<accession>A0A6H1ZWP3</accession>
<name>A0A6H1ZWP3_9ZZZZ</name>
<proteinExistence type="predicted"/>
<protein>
    <submittedName>
        <fullName evidence="1">Uncharacterized protein</fullName>
    </submittedName>
</protein>
<organism evidence="1">
    <name type="scientific">viral metagenome</name>
    <dbReference type="NCBI Taxonomy" id="1070528"/>
    <lineage>
        <taxon>unclassified sequences</taxon>
        <taxon>metagenomes</taxon>
        <taxon>organismal metagenomes</taxon>
    </lineage>
</organism>
<evidence type="ECO:0000313" key="1">
    <source>
        <dbReference type="EMBL" id="QJA51984.1"/>
    </source>
</evidence>
<gene>
    <name evidence="1" type="ORF">TM448A02410_0007</name>
</gene>